<sequence>MAELPWLTALYPQRYTSSWSLPTGAIRLFGDGWAFCVVPAPLPTSPYGGADIVFTVARFATPHRTSPNRQWYRRNVLALDYDQERFRPYTHGQPDAHFYTYNPVDNGTPAGASSTPLVARFLPNGPGRALYELLQGRIEVPQENSQAARTGRQRLLMALRRECGIRATEGTPQRSIFLYPDGICLFGRIAVPGQANELNGWFKISTRAIAVPAVAVSEVGRGLSLCLDETLPGNAGPNGHIARWQSAFGTLRSAFSKSAFKDTKWLSAEDVGTAGPEALFWPGVNQASQPDYFRREVGSPLHIDGGIARLRLCPDGLSVQPNRLEVDGNATELRFRSVASADSHARDCPSLRYGYVRSQPRDEGIVVAGNRADRSKPCANNPQAVKLTVPLIETAQKLRRESGMPEGGEEGLDVLRPLWTFTQLDNGLLHWPFPDATAEALSALLEHAPEAPTTGTGVNRPDDPAGAILLGNRPDREGFRDDQRPWSVALTECRDLALSIKLVKVGGAFVLDDADIRIGEHEMVIEGALQVIPFRQTRERLLPDHDERAMRSTSLRAVSSGMLQGLEQATQQRLREEVGAIIEIEDLRLSPGTGISSGRVLFNVTLPCRNPGALLPSEQEIAAIRPWIWPWHDKIPTVQAHALAEAGTALSQPSGLRQLAPFRRLRGSRNLTYVFENALDPTRLAPLLRLDEQVGDGEGVYAAPEIDPRYAGEIGMAALTMPSVTFFPGHYDAGEAAMPDRLPEPGTVQPPRWLWPIGNQTLPFLVEMRQDIALRDEFYAQAAVAPEKADPAAGTPAAIPPQDRFEPLDTNGPQAWGGTAGELHSWKRLWAFRNRQAALAATEPRALITRSGPRRLLANLLPENAKRVDLKLRLERVGDNIGAVEIRDAGGTVIADMPGLPAAGDLEGVTGVIDGVTLEHGTARRALEGVNWSFTDQRGLTTSGVRRNGVTLSRVIGAATLVSCVSSRRASTPAGILPIDFWFSDVPTPMEGDVATLARNDFEHNHLQGYRWAVSQSGRPDNSIGLGGCLDFVPLSLVAATGDAAAAGLKLKGFLEVRSGSGTVPQRADDAAALLALATNTLPVLDVGPDLVLRLTDPGVTGAAPVVLKILPPNRAILHVELLGRNFEFTLRQSQPLATTPTHFVGLLPLDFTMDAGESDAPLALAAIKVSLSDPAGPQVVLCYAFNFKVGEAVLNGEINAITGTVETKRATFTLPGINISPLLVLRLTADSLLMTWRNETPGGLSVSGGLFDGAEVTAYGGHLVATLDGNLGVPSLGFNLEFEIQFRTPVNGRPERLVLAGSSAGLCLSGSASVVEGHGIELTWRGECLKSLANASVTVATHVVHSLDAEPGRLMVLPQYVVLARSAAGLSVNCDTVAVCSTGPSTNWLVQLRAGSLTGAEVAPLTAGQRTRALARLSEALGAGSGWVSDFLPTNGSPIVRDLGLPALAQDWTPSEAYGLSPALADALARAPHYSDVLAIFAKSQAGALMSAPRSPPQAADQSGYRLLAPDSNRRKFVDVGRFASNIVPDSTGDTALRQWALAILADRAPWANGALLQIRRTDGLPPRSLVVDREMGAKENEGGSHKLGVRSRPQPSVFTARADVPVVADPRRIDVPSGASNLVGGFRPVHAASLTFTHHKDGINEDLLSVRSMERAWRLDRAGDVGASAYGENAEYWLQDRNDTSFRNAASAPRGRLAAESPVAVPEMMGSGALYPVAADAAEWVVPPASLTQFVIPEYSVTRDIAPRPGIAQVARLGLSGRNVAPARSPEDKSAGAYAPEVPVHTFTPRPPLIGVNDRLRSDEFMTDVAAAIGPQPNFLLFGPCTEPPPRIADRPGLDRKPLARDAVLVTLTNPKRGAIDRSWDGHLEFALPANAARDIEAIWVSVEINGRHFHGNLLPGHDLKPISCLSITDVDAPKETLGGLLGGLVLSTRARFEIGFLVKPKAESEDRREIGRLAVLDLPVSPRSASRIEHPRHFRFEDPEYNDLIERRFAVKRQGGMTVVVDRDKVRPDGTVIIVAGQDVPDDWKPGLALKSFDENGIPLQTPIPLAPPSPFGDKCWLIDCRRLVAAAPTTVRPKPKPRGALLVMLGGAAPIAIEITEEEPFAKNPASLAVLQGFDAADRVPLFSSMSRPDLVELIDPHDLLDGMARYRSSYVWRLFAPSNQASYRLQKIGASGSMYLSQSLVV</sequence>
<keyword evidence="1" id="KW-0614">Plasmid</keyword>
<evidence type="ECO:0000313" key="1">
    <source>
        <dbReference type="EMBL" id="WVT06556.1"/>
    </source>
</evidence>
<reference evidence="1" key="1">
    <citation type="submission" date="2023-08" db="EMBL/GenBank/DDBJ databases">
        <title>Complete genome sequence of Sinorhizobium chiapanecum ITTG S70 isolated from Acaciella angustissima nodules in Chiapas-Mexico.</title>
        <authorList>
            <person name="Rincon-Rosales R."/>
            <person name="Rogel M.A."/>
            <person name="Rincon-Medina C.I."/>
            <person name="Guerrero G."/>
            <person name="Manzano-Gomez L.A."/>
            <person name="Lopez-Lopez A."/>
            <person name="Rincon Molina F.A."/>
            <person name="Martinez-Romero E."/>
        </authorList>
    </citation>
    <scope>NUCLEOTIDE SEQUENCE</scope>
    <source>
        <strain evidence="1">ITTG S70</strain>
        <plasmid evidence="1">pSchITTGS70c</plasmid>
    </source>
</reference>
<gene>
    <name evidence="1" type="ORF">RB548_22855</name>
</gene>
<geneLocation type="plasmid" evidence="1 2">
    <name>pSchITTGS70c</name>
</geneLocation>
<dbReference type="Proteomes" id="UP001432360">
    <property type="component" value="Plasmid pSchITTGS70c"/>
</dbReference>
<protein>
    <submittedName>
        <fullName evidence="1">Uncharacterized protein</fullName>
    </submittedName>
</protein>
<proteinExistence type="predicted"/>
<evidence type="ECO:0000313" key="2">
    <source>
        <dbReference type="Proteomes" id="UP001432360"/>
    </source>
</evidence>
<accession>A0ABZ2BGD3</accession>
<organism evidence="1 2">
    <name type="scientific">Sinorhizobium chiapasense</name>
    <dbReference type="NCBI Taxonomy" id="501572"/>
    <lineage>
        <taxon>Bacteria</taxon>
        <taxon>Pseudomonadati</taxon>
        <taxon>Pseudomonadota</taxon>
        <taxon>Alphaproteobacteria</taxon>
        <taxon>Hyphomicrobiales</taxon>
        <taxon>Rhizobiaceae</taxon>
        <taxon>Sinorhizobium/Ensifer group</taxon>
        <taxon>Sinorhizobium</taxon>
    </lineage>
</organism>
<keyword evidence="2" id="KW-1185">Reference proteome</keyword>
<dbReference type="RefSeq" id="WP_331375603.1">
    <property type="nucleotide sequence ID" value="NZ_CP133151.1"/>
</dbReference>
<dbReference type="EMBL" id="CP133151">
    <property type="protein sequence ID" value="WVT06556.1"/>
    <property type="molecule type" value="Genomic_DNA"/>
</dbReference>
<name>A0ABZ2BGD3_9HYPH</name>